<feature type="region of interest" description="Disordered" evidence="1">
    <location>
        <begin position="1219"/>
        <end position="1239"/>
    </location>
</feature>
<dbReference type="OrthoDB" id="10680092at2759"/>
<organism evidence="2 3">
    <name type="scientific">Giardia muris</name>
    <dbReference type="NCBI Taxonomy" id="5742"/>
    <lineage>
        <taxon>Eukaryota</taxon>
        <taxon>Metamonada</taxon>
        <taxon>Diplomonadida</taxon>
        <taxon>Hexamitidae</taxon>
        <taxon>Giardiinae</taxon>
        <taxon>Giardia</taxon>
    </lineage>
</organism>
<evidence type="ECO:0000313" key="2">
    <source>
        <dbReference type="EMBL" id="TNJ28251.1"/>
    </source>
</evidence>
<feature type="region of interest" description="Disordered" evidence="1">
    <location>
        <begin position="1"/>
        <end position="26"/>
    </location>
</feature>
<accession>A0A4Z1T6Y3</accession>
<dbReference type="VEuPathDB" id="GiardiaDB:GMRT_14402"/>
<proteinExistence type="predicted"/>
<keyword evidence="3" id="KW-1185">Reference proteome</keyword>
<dbReference type="EMBL" id="VDLU01000002">
    <property type="protein sequence ID" value="TNJ28251.1"/>
    <property type="molecule type" value="Genomic_DNA"/>
</dbReference>
<evidence type="ECO:0000256" key="1">
    <source>
        <dbReference type="SAM" id="MobiDB-lite"/>
    </source>
</evidence>
<evidence type="ECO:0000313" key="3">
    <source>
        <dbReference type="Proteomes" id="UP000315496"/>
    </source>
</evidence>
<dbReference type="Proteomes" id="UP000315496">
    <property type="component" value="Chromosome 2"/>
</dbReference>
<protein>
    <submittedName>
        <fullName evidence="2">Uncharacterized protein</fullName>
    </submittedName>
</protein>
<sequence length="1806" mass="204332">MLRIPTPLQALEDRTHPHQAKRRQPSFVDRFHIPTRLGPLSPNEERYLKRPRPSSATCTRMRLDFTSALVGLRLQRADPNEDEEETLQICVPGAIRRRSASTLSLHRHRVYRTPRWQLPRSANTISELSSNTLELGLELSILPVFKTSLQWLNNKRQDIYQTVVEDELLSMDLIPTIRQRFNSSYHSVSSLFMQSYSQLVEETTTNSRMKTALTLDRYVTSVEWALFLFFNQVSDDITGYGYAPSYNAFYGQWFWTPVRIIRKQSSSVHVIYLDDASDGKVHVLHERRVVYAQLYVTTPGVDLQLLSFHPQCPSAGPFYTSIIDVSKDGLSTITSRSNEDYDRQESGHFIQSVEELPYSSIQREDSVEPGGLSGGLSSAECASLPDPPCLLATVNPQHVHLLDFEQFCAVADPEARPIETLLSVFKRVRRRHLIRSFITKAIDFLDTQAMTTLRLWNPPLQDQLELVWAIDLRSIRSASVQTLLKYTQEWTQLYHFLLWSRHRSTSVMNPASIDFLSSLHGQWPNYLDATISHITHNTVPLSGAAQHCLLAILKEKPFLHRISTSRSNTVLIQESSLREGSLLMPFSLGSQLGFGDEYSSSSEYDGHRTLFFALSTLAKQVCLSYLREAYYTDALIQELTLVASDEKHRYHHCSMSIPSLLFGRSRFWQLQKVESQMSFKVAQSTIANSLFVAPDDSVRAYFLFIDDLVDMCIPHFLMGIDLLREAITHATPTIPSFIEANMVFTSDLVADHYRRGYQKRLQDVQAKLGLEFGVLTRRHANGRPITICDVVDTDVLVRQAVGEDDHEAPIKPVTYLRRLINPVFFNRILALNERLSQGTLHEPVEVGYNRILRRDPRSRLFLTADLLDRDSDDRYFFTNISRCLINSFTLLYTVIFPFIQETLLDKYNENLLNFLHERLNDTKIMRGSAELDAETIEEISEEVRRDMQDIYSRLLKLTELRVAGQMQERLELELTDQWLTFFLVLIRGGHPETLNPNLSTLIHEQQAAFDMTLRFVDYEDAGSHRGVATIVISGIERLRDAICQYLTVFNNKDLIKRNVSEDVLLLARLYPGFSCSPEDHFQTVVDLLEQIPIMLQVSLDPCGVINGCSFEGNLPNWEEDLTCLAEDLIDYYTNHPLFCDILLTPNISQKYQRSAYHWASTSPSRVGLPSTVSNHDGSFFQLQRNQEPVLQRPSHIPDNFDISECPSNLKRVHMSDKTASTHVSEVPTTDLEEQEVEVSESGVSTAYATYWDSILTTNSDSSEDEASEEGFSPSAIDIAFETASFGPVAPCGSGITFAAIHSLNSSLQETAYPKDDVESEQILRLPRPSTPSPISFLNPTFLAIENPSFLQAVSFETNAEYCTIESLIASGRSDSDMSSLNVLLPSPDETPVLSNATLYRSFLLYYYRTSQNQDQMQISDLYCPVPVYGVVGSNLGGKEKTRPITGAPTASRPLAPRTSTFTRKALRDSLAPNISLALLRQVGRLAGRNVATYFRPLEGAFQVFSQQCRSWTYSLLRTENIIPLTMLTGVSLAQMCYQTFIHEAHRLDTYLEKATASTPSPPIYIDPDGGFNYDSLIHEYPGRKVMDLLGSYLPSQIANTAAPPSASLTAASLMEQKLQLITAFITNRRLTESTIPTVPGEGFARFEAFNSLLFTSRNGCYTLLVTLRQVRALYLALDQIPRVAYYGLLRIVLAPALEALQEQLLTLTHRISNRLLAYFSVACRIVVEEMTVFLDSVADFREVNPRIAETWDEGIESLQLVVDGFEAIGGGGAEATAYGELLDELVRVRRLRQRLAMIVSRRELRA</sequence>
<comment type="caution">
    <text evidence="2">The sequence shown here is derived from an EMBL/GenBank/DDBJ whole genome shotgun (WGS) entry which is preliminary data.</text>
</comment>
<gene>
    <name evidence="2" type="ORF">GMRT_14402</name>
</gene>
<name>A0A4Z1T6Y3_GIAMU</name>
<reference evidence="2 3" key="1">
    <citation type="submission" date="2019-05" db="EMBL/GenBank/DDBJ databases">
        <title>The compact genome of Giardia muris reveals important steps in the evolution of intestinal protozoan parasites.</title>
        <authorList>
            <person name="Xu F."/>
            <person name="Jimenez-Gonzalez A."/>
            <person name="Einarsson E."/>
            <person name="Astvaldsson A."/>
            <person name="Peirasmaki D."/>
            <person name="Eckmann L."/>
            <person name="Andersson J.O."/>
            <person name="Svard S.G."/>
            <person name="Jerlstrom-Hultqvist J."/>
        </authorList>
    </citation>
    <scope>NUCLEOTIDE SEQUENCE [LARGE SCALE GENOMIC DNA]</scope>
    <source>
        <strain evidence="2 3">Roberts-Thomson</strain>
    </source>
</reference>